<dbReference type="GO" id="GO:0004674">
    <property type="term" value="F:protein serine/threonine kinase activity"/>
    <property type="evidence" value="ECO:0007669"/>
    <property type="project" value="TreeGrafter"/>
</dbReference>
<dbReference type="Proteomes" id="UP000559027">
    <property type="component" value="Unassembled WGS sequence"/>
</dbReference>
<dbReference type="Pfam" id="PF00069">
    <property type="entry name" value="Pkinase"/>
    <property type="match status" value="1"/>
</dbReference>
<evidence type="ECO:0000313" key="6">
    <source>
        <dbReference type="Proteomes" id="UP000559027"/>
    </source>
</evidence>
<dbReference type="InterPro" id="IPR008271">
    <property type="entry name" value="Ser/Thr_kinase_AS"/>
</dbReference>
<dbReference type="PANTHER" id="PTHR44329">
    <property type="entry name" value="SERINE/THREONINE-PROTEIN KINASE TNNI3K-RELATED"/>
    <property type="match status" value="1"/>
</dbReference>
<keyword evidence="1" id="KW-0547">Nucleotide-binding</keyword>
<name>A0A8H5LH03_9AGAR</name>
<dbReference type="EMBL" id="JAACJO010000006">
    <property type="protein sequence ID" value="KAF5356814.1"/>
    <property type="molecule type" value="Genomic_DNA"/>
</dbReference>
<comment type="caution">
    <text evidence="5">The sequence shown here is derived from an EMBL/GenBank/DDBJ whole genome shotgun (WGS) entry which is preliminary data.</text>
</comment>
<evidence type="ECO:0000313" key="5">
    <source>
        <dbReference type="EMBL" id="KAF5356814.1"/>
    </source>
</evidence>
<accession>A0A8H5LH03</accession>
<evidence type="ECO:0000256" key="3">
    <source>
        <dbReference type="SAM" id="MobiDB-lite"/>
    </source>
</evidence>
<protein>
    <recommendedName>
        <fullName evidence="4">Protein kinase domain-containing protein</fullName>
    </recommendedName>
</protein>
<keyword evidence="6" id="KW-1185">Reference proteome</keyword>
<reference evidence="5 6" key="1">
    <citation type="journal article" date="2020" name="ISME J.">
        <title>Uncovering the hidden diversity of litter-decomposition mechanisms in mushroom-forming fungi.</title>
        <authorList>
            <person name="Floudas D."/>
            <person name="Bentzer J."/>
            <person name="Ahren D."/>
            <person name="Johansson T."/>
            <person name="Persson P."/>
            <person name="Tunlid A."/>
        </authorList>
    </citation>
    <scope>NUCLEOTIDE SEQUENCE [LARGE SCALE GENOMIC DNA]</scope>
    <source>
        <strain evidence="5 6">CBS 146.42</strain>
    </source>
</reference>
<dbReference type="PROSITE" id="PS50011">
    <property type="entry name" value="PROTEIN_KINASE_DOM"/>
    <property type="match status" value="1"/>
</dbReference>
<dbReference type="PROSITE" id="PS00108">
    <property type="entry name" value="PROTEIN_KINASE_ST"/>
    <property type="match status" value="1"/>
</dbReference>
<dbReference type="InterPro" id="IPR000719">
    <property type="entry name" value="Prot_kinase_dom"/>
</dbReference>
<dbReference type="PANTHER" id="PTHR44329:SF298">
    <property type="entry name" value="MIXED LINEAGE KINASE DOMAIN-LIKE PROTEIN"/>
    <property type="match status" value="1"/>
</dbReference>
<dbReference type="SMART" id="SM00220">
    <property type="entry name" value="S_TKc"/>
    <property type="match status" value="1"/>
</dbReference>
<organism evidence="5 6">
    <name type="scientific">Leucocoprinus leucothites</name>
    <dbReference type="NCBI Taxonomy" id="201217"/>
    <lineage>
        <taxon>Eukaryota</taxon>
        <taxon>Fungi</taxon>
        <taxon>Dikarya</taxon>
        <taxon>Basidiomycota</taxon>
        <taxon>Agaricomycotina</taxon>
        <taxon>Agaricomycetes</taxon>
        <taxon>Agaricomycetidae</taxon>
        <taxon>Agaricales</taxon>
        <taxon>Agaricineae</taxon>
        <taxon>Agaricaceae</taxon>
        <taxon>Leucocoprinus</taxon>
    </lineage>
</organism>
<proteinExistence type="predicted"/>
<dbReference type="OrthoDB" id="5966500at2759"/>
<gene>
    <name evidence="5" type="ORF">D9756_006745</name>
</gene>
<evidence type="ECO:0000259" key="4">
    <source>
        <dbReference type="PROSITE" id="PS50011"/>
    </source>
</evidence>
<sequence>MNAIDRSPLTPPPEPGFGSSDASDLQFHVPGHHSPDYSTSNSSPKSGSSLVPNCSEMPGYRDLTGRIRRETGSMFPSHAGGFADIYIGYLEDDEINTKSLVRETTVWQQLNHPNILPFLGLVSDFGRSGCPSLISPYCENGTAPEYLRSHTDQDTRLSLIRGVANGLDYLHENKVVHGDLKPSNILIHDAGHPLLCDFGQSKILSSRGFTTKQTGATRYQAPELFLGETLGKPADVYSFSMTSYEIWTGKTPFSEILNDVVIALSIIQRDARPQMPEPPPPQVDRIWPIFEACWKKTPEDRISIGAVLERLDSAFDSYR</sequence>
<dbReference type="InterPro" id="IPR051681">
    <property type="entry name" value="Ser/Thr_Kinases-Pseudokinases"/>
</dbReference>
<dbReference type="InterPro" id="IPR011009">
    <property type="entry name" value="Kinase-like_dom_sf"/>
</dbReference>
<feature type="compositionally biased region" description="Low complexity" evidence="3">
    <location>
        <begin position="38"/>
        <end position="49"/>
    </location>
</feature>
<feature type="region of interest" description="Disordered" evidence="3">
    <location>
        <begin position="1"/>
        <end position="57"/>
    </location>
</feature>
<dbReference type="Gene3D" id="1.10.510.10">
    <property type="entry name" value="Transferase(Phosphotransferase) domain 1"/>
    <property type="match status" value="1"/>
</dbReference>
<evidence type="ECO:0000256" key="2">
    <source>
        <dbReference type="ARBA" id="ARBA00022840"/>
    </source>
</evidence>
<dbReference type="AlphaFoldDB" id="A0A8H5LH03"/>
<feature type="domain" description="Protein kinase" evidence="4">
    <location>
        <begin position="60"/>
        <end position="315"/>
    </location>
</feature>
<dbReference type="SUPFAM" id="SSF56112">
    <property type="entry name" value="Protein kinase-like (PK-like)"/>
    <property type="match status" value="1"/>
</dbReference>
<evidence type="ECO:0000256" key="1">
    <source>
        <dbReference type="ARBA" id="ARBA00022741"/>
    </source>
</evidence>
<dbReference type="GO" id="GO:0005524">
    <property type="term" value="F:ATP binding"/>
    <property type="evidence" value="ECO:0007669"/>
    <property type="project" value="UniProtKB-KW"/>
</dbReference>
<keyword evidence="2" id="KW-0067">ATP-binding</keyword>